<accession>A0ABY5HNF8</accession>
<keyword evidence="3" id="KW-0031">Aminopeptidase</keyword>
<name>A0ABY5HNF8_9GAMM</name>
<dbReference type="Proteomes" id="UP001058461">
    <property type="component" value="Chromosome"/>
</dbReference>
<evidence type="ECO:0000313" key="3">
    <source>
        <dbReference type="EMBL" id="UTW13963.1"/>
    </source>
</evidence>
<evidence type="ECO:0000259" key="1">
    <source>
        <dbReference type="Pfam" id="PF00557"/>
    </source>
</evidence>
<protein>
    <submittedName>
        <fullName evidence="3">Aminopeptidase P family protein</fullName>
    </submittedName>
</protein>
<evidence type="ECO:0000259" key="2">
    <source>
        <dbReference type="Pfam" id="PF01321"/>
    </source>
</evidence>
<reference evidence="3" key="1">
    <citation type="submission" date="2021-04" db="EMBL/GenBank/DDBJ databases">
        <title>Oceanospirillales bacteria with DddD are important DMSP degraders in coastal seawater.</title>
        <authorList>
            <person name="Liu J."/>
        </authorList>
    </citation>
    <scope>NUCLEOTIDE SEQUENCE</scope>
    <source>
        <strain evidence="3">D13-1</strain>
    </source>
</reference>
<proteinExistence type="predicted"/>
<dbReference type="InterPro" id="IPR000587">
    <property type="entry name" value="Creatinase_N"/>
</dbReference>
<dbReference type="Pfam" id="PF00557">
    <property type="entry name" value="Peptidase_M24"/>
    <property type="match status" value="1"/>
</dbReference>
<dbReference type="GO" id="GO:0004177">
    <property type="term" value="F:aminopeptidase activity"/>
    <property type="evidence" value="ECO:0007669"/>
    <property type="project" value="UniProtKB-KW"/>
</dbReference>
<dbReference type="InterPro" id="IPR029149">
    <property type="entry name" value="Creatin/AminoP/Spt16_N"/>
</dbReference>
<evidence type="ECO:0000313" key="4">
    <source>
        <dbReference type="Proteomes" id="UP001058461"/>
    </source>
</evidence>
<dbReference type="Pfam" id="PF01321">
    <property type="entry name" value="Creatinase_N"/>
    <property type="match status" value="1"/>
</dbReference>
<dbReference type="InterPro" id="IPR036005">
    <property type="entry name" value="Creatinase/aminopeptidase-like"/>
</dbReference>
<dbReference type="PANTHER" id="PTHR46112">
    <property type="entry name" value="AMINOPEPTIDASE"/>
    <property type="match status" value="1"/>
</dbReference>
<dbReference type="RefSeq" id="WP_255856158.1">
    <property type="nucleotide sequence ID" value="NZ_CP073347.1"/>
</dbReference>
<feature type="domain" description="Creatinase N-terminal" evidence="2">
    <location>
        <begin position="17"/>
        <end position="190"/>
    </location>
</feature>
<dbReference type="InterPro" id="IPR050659">
    <property type="entry name" value="Peptidase_M24B"/>
</dbReference>
<organism evidence="3 4">
    <name type="scientific">Marinobacterium rhizophilum</name>
    <dbReference type="NCBI Taxonomy" id="420402"/>
    <lineage>
        <taxon>Bacteria</taxon>
        <taxon>Pseudomonadati</taxon>
        <taxon>Pseudomonadota</taxon>
        <taxon>Gammaproteobacteria</taxon>
        <taxon>Oceanospirillales</taxon>
        <taxon>Oceanospirillaceae</taxon>
        <taxon>Marinobacterium</taxon>
    </lineage>
</organism>
<dbReference type="CDD" id="cd01066">
    <property type="entry name" value="APP_MetAP"/>
    <property type="match status" value="1"/>
</dbReference>
<feature type="domain" description="Peptidase M24" evidence="1">
    <location>
        <begin position="198"/>
        <end position="407"/>
    </location>
</feature>
<dbReference type="Gene3D" id="3.40.350.10">
    <property type="entry name" value="Creatinase/prolidase N-terminal domain"/>
    <property type="match status" value="1"/>
</dbReference>
<keyword evidence="3" id="KW-0645">Protease</keyword>
<dbReference type="InterPro" id="IPR000994">
    <property type="entry name" value="Pept_M24"/>
</dbReference>
<dbReference type="PANTHER" id="PTHR46112:SF2">
    <property type="entry name" value="XAA-PRO AMINOPEPTIDASE P-RELATED"/>
    <property type="match status" value="1"/>
</dbReference>
<gene>
    <name evidence="3" type="ORF">KDW95_10140</name>
</gene>
<dbReference type="SUPFAM" id="SSF55920">
    <property type="entry name" value="Creatinase/aminopeptidase"/>
    <property type="match status" value="1"/>
</dbReference>
<sequence>MENISGRFFDDAEYQRRRIQVREGMSARGLDACLIASPENIYYLTGLDHQGYFACQLLVLPADGQPVLITRAMEKATVRDQAPDVRHVGYADGTEPSPGKADEAPLVESTWPVTMGAPTREPRRRPYLMPSAAVSETVRVLRDSGLAKAVIGIDMNSTFLPYSIAEGIMNGVPDADWQQLDSLVDDVRIVQSRAELEMTRQAAAISDSMMLSAIAAAGPGVNAREVMAAIYDAMFRRGGTYPGFVPLVRSTRNLAHEHGTWEDLALVHGDLLFLEMAGCARRYHAPLGRFVFIGEAPPETQKVNAICQEAMMAAAAQIKPGALAGDVYEAWQAVLDGNDLSHYSRHHCGYSIGIGYPPSWSGSGVPVGLRRNSQMQLREGMTFHLMSWLLGSGIGDAFLSDTVEVTANGCDFLTRVDRNVLVR</sequence>
<dbReference type="SUPFAM" id="SSF53092">
    <property type="entry name" value="Creatinase/prolidase N-terminal domain"/>
    <property type="match status" value="1"/>
</dbReference>
<dbReference type="Gene3D" id="3.90.230.10">
    <property type="entry name" value="Creatinase/methionine aminopeptidase superfamily"/>
    <property type="match status" value="1"/>
</dbReference>
<dbReference type="EMBL" id="CP073347">
    <property type="protein sequence ID" value="UTW13963.1"/>
    <property type="molecule type" value="Genomic_DNA"/>
</dbReference>
<keyword evidence="3" id="KW-0378">Hydrolase</keyword>
<keyword evidence="4" id="KW-1185">Reference proteome</keyword>